<proteinExistence type="predicted"/>
<feature type="domain" description="B3/B4 tRNA-binding" evidence="1">
    <location>
        <begin position="62"/>
        <end position="212"/>
    </location>
</feature>
<comment type="caution">
    <text evidence="2">The sequence shown here is derived from an EMBL/GenBank/DDBJ whole genome shotgun (WGS) entry which is preliminary data.</text>
</comment>
<name>A0A938XZL1_9BACL</name>
<dbReference type="Gene3D" id="3.50.40.10">
    <property type="entry name" value="Phenylalanyl-trna Synthetase, Chain B, domain 3"/>
    <property type="match status" value="1"/>
</dbReference>
<evidence type="ECO:0000259" key="1">
    <source>
        <dbReference type="SMART" id="SM00873"/>
    </source>
</evidence>
<dbReference type="GO" id="GO:0003723">
    <property type="term" value="F:RNA binding"/>
    <property type="evidence" value="ECO:0007669"/>
    <property type="project" value="InterPro"/>
</dbReference>
<gene>
    <name evidence="2" type="ORF">JOD01_002771</name>
</gene>
<dbReference type="InterPro" id="IPR005146">
    <property type="entry name" value="B3/B4_tRNA-bd"/>
</dbReference>
<dbReference type="InterPro" id="IPR020825">
    <property type="entry name" value="Phe-tRNA_synthase-like_B3/B4"/>
</dbReference>
<dbReference type="RefSeq" id="WP_204518885.1">
    <property type="nucleotide sequence ID" value="NZ_BAABIN010000012.1"/>
</dbReference>
<evidence type="ECO:0000313" key="2">
    <source>
        <dbReference type="EMBL" id="MBM7591144.1"/>
    </source>
</evidence>
<dbReference type="GO" id="GO:0004826">
    <property type="term" value="F:phenylalanine-tRNA ligase activity"/>
    <property type="evidence" value="ECO:0007669"/>
    <property type="project" value="InterPro"/>
</dbReference>
<organism evidence="2 3">
    <name type="scientific">Brevibacillus fulvus</name>
    <dbReference type="NCBI Taxonomy" id="1125967"/>
    <lineage>
        <taxon>Bacteria</taxon>
        <taxon>Bacillati</taxon>
        <taxon>Bacillota</taxon>
        <taxon>Bacilli</taxon>
        <taxon>Bacillales</taxon>
        <taxon>Paenibacillaceae</taxon>
        <taxon>Brevibacillus</taxon>
    </lineage>
</organism>
<dbReference type="Proteomes" id="UP000717624">
    <property type="component" value="Unassembled WGS sequence"/>
</dbReference>
<evidence type="ECO:0000313" key="3">
    <source>
        <dbReference type="Proteomes" id="UP000717624"/>
    </source>
</evidence>
<accession>A0A938XZL1</accession>
<protein>
    <submittedName>
        <fullName evidence="2">DNA/RNA-binding domain of Phe-tRNA-synthetase-like protein</fullName>
    </submittedName>
</protein>
<dbReference type="EMBL" id="JAFBEB010000010">
    <property type="protein sequence ID" value="MBM7591144.1"/>
    <property type="molecule type" value="Genomic_DNA"/>
</dbReference>
<dbReference type="SMART" id="SM00873">
    <property type="entry name" value="B3_4"/>
    <property type="match status" value="1"/>
</dbReference>
<keyword evidence="3" id="KW-1185">Reference proteome</keyword>
<dbReference type="AlphaFoldDB" id="A0A938XZL1"/>
<sequence>MQVNIAQDVTQLLPDASLGVIFYKDSHVTPSPKLLQGRINYFVELLRLEHDRTGISEITSIQNWRTAFKKVGIDPSRYRPSAESLIRRLLQGNPFFWINSAVDVNNFLSIYHALPYGIYDADKLHGPIVFRIGTSADHYIGLNGREMNMNGKLLLADATGAFGSPIVDSQRTAVTEETKNFMQIIYVPQVPSPPTSEEIIGSTVQMFTEINGGEVVSQTWVTG</sequence>
<reference evidence="2" key="1">
    <citation type="submission" date="2021-01" db="EMBL/GenBank/DDBJ databases">
        <title>Genomic Encyclopedia of Type Strains, Phase IV (KMG-IV): sequencing the most valuable type-strain genomes for metagenomic binning, comparative biology and taxonomic classification.</title>
        <authorList>
            <person name="Goeker M."/>
        </authorList>
    </citation>
    <scope>NUCLEOTIDE SEQUENCE</scope>
    <source>
        <strain evidence="2">DSM 25523</strain>
    </source>
</reference>
<dbReference type="SUPFAM" id="SSF56037">
    <property type="entry name" value="PheT/TilS domain"/>
    <property type="match status" value="1"/>
</dbReference>
<dbReference type="Pfam" id="PF03483">
    <property type="entry name" value="B3_4"/>
    <property type="match status" value="1"/>
</dbReference>
<dbReference type="PANTHER" id="PTHR39209">
    <property type="match status" value="1"/>
</dbReference>
<dbReference type="PANTHER" id="PTHR39209:SF2">
    <property type="entry name" value="CYTOPLASMIC PROTEIN"/>
    <property type="match status" value="1"/>
</dbReference>